<protein>
    <submittedName>
        <fullName evidence="7">Monosaccharide ABC transporter ATP-binding protein, CUT2 family</fullName>
        <ecNumber evidence="7">3.6.3.17</ecNumber>
    </submittedName>
</protein>
<keyword evidence="3" id="KW-0677">Repeat</keyword>
<dbReference type="STRING" id="1229727.Ga0080559_TMP4160"/>
<dbReference type="Proteomes" id="UP000186559">
    <property type="component" value="Chromosome"/>
</dbReference>
<name>A0A1U7DA55_9RHOB</name>
<gene>
    <name evidence="7" type="ORF">Ga0080559_TMP4160</name>
</gene>
<proteinExistence type="predicted"/>
<evidence type="ECO:0000256" key="3">
    <source>
        <dbReference type="ARBA" id="ARBA00022737"/>
    </source>
</evidence>
<evidence type="ECO:0000256" key="5">
    <source>
        <dbReference type="ARBA" id="ARBA00022840"/>
    </source>
</evidence>
<dbReference type="InterPro" id="IPR050107">
    <property type="entry name" value="ABC_carbohydrate_import_ATPase"/>
</dbReference>
<feature type="domain" description="ABC transporter" evidence="6">
    <location>
        <begin position="267"/>
        <end position="509"/>
    </location>
</feature>
<keyword evidence="4" id="KW-0547">Nucleotide-binding</keyword>
<keyword evidence="5 7" id="KW-0067">ATP-binding</keyword>
<dbReference type="InterPro" id="IPR003593">
    <property type="entry name" value="AAA+_ATPase"/>
</dbReference>
<dbReference type="PROSITE" id="PS00211">
    <property type="entry name" value="ABC_TRANSPORTER_1"/>
    <property type="match status" value="1"/>
</dbReference>
<evidence type="ECO:0000313" key="7">
    <source>
        <dbReference type="EMBL" id="APX24956.1"/>
    </source>
</evidence>
<dbReference type="GO" id="GO:0016887">
    <property type="term" value="F:ATP hydrolysis activity"/>
    <property type="evidence" value="ECO:0007669"/>
    <property type="project" value="InterPro"/>
</dbReference>
<keyword evidence="2" id="KW-0762">Sugar transport</keyword>
<dbReference type="CDD" id="cd03215">
    <property type="entry name" value="ABC_Carb_Monos_II"/>
    <property type="match status" value="1"/>
</dbReference>
<dbReference type="PROSITE" id="PS50893">
    <property type="entry name" value="ABC_TRANSPORTER_2"/>
    <property type="match status" value="2"/>
</dbReference>
<dbReference type="PANTHER" id="PTHR43790:SF9">
    <property type="entry name" value="GALACTOFURANOSE TRANSPORTER ATP-BINDING PROTEIN YTFR"/>
    <property type="match status" value="1"/>
</dbReference>
<keyword evidence="8" id="KW-1185">Reference proteome</keyword>
<evidence type="ECO:0000259" key="6">
    <source>
        <dbReference type="PROSITE" id="PS50893"/>
    </source>
</evidence>
<dbReference type="EMBL" id="CP014796">
    <property type="protein sequence ID" value="APX24956.1"/>
    <property type="molecule type" value="Genomic_DNA"/>
</dbReference>
<dbReference type="AlphaFoldDB" id="A0A1U7DA55"/>
<dbReference type="InterPro" id="IPR027417">
    <property type="entry name" value="P-loop_NTPase"/>
</dbReference>
<accession>A0A1U7DA55</accession>
<dbReference type="KEGG" id="tpro:Ga0080559_TMP4160"/>
<keyword evidence="7" id="KW-0378">Hydrolase</keyword>
<dbReference type="GO" id="GO:0005524">
    <property type="term" value="F:ATP binding"/>
    <property type="evidence" value="ECO:0007669"/>
    <property type="project" value="UniProtKB-KW"/>
</dbReference>
<keyword evidence="1" id="KW-0813">Transport</keyword>
<dbReference type="Gene3D" id="3.40.50.300">
    <property type="entry name" value="P-loop containing nucleotide triphosphate hydrolases"/>
    <property type="match status" value="2"/>
</dbReference>
<feature type="domain" description="ABC transporter" evidence="6">
    <location>
        <begin position="22"/>
        <end position="254"/>
    </location>
</feature>
<dbReference type="EC" id="3.6.3.17" evidence="7"/>
<organism evidence="7 8">
    <name type="scientific">Salipiger profundus</name>
    <dbReference type="NCBI Taxonomy" id="1229727"/>
    <lineage>
        <taxon>Bacteria</taxon>
        <taxon>Pseudomonadati</taxon>
        <taxon>Pseudomonadota</taxon>
        <taxon>Alphaproteobacteria</taxon>
        <taxon>Rhodobacterales</taxon>
        <taxon>Roseobacteraceae</taxon>
        <taxon>Salipiger</taxon>
    </lineage>
</organism>
<reference evidence="7 8" key="1">
    <citation type="submission" date="2016-03" db="EMBL/GenBank/DDBJ databases">
        <title>Deep-sea bacteria in the southern Pacific.</title>
        <authorList>
            <person name="Tang K."/>
        </authorList>
    </citation>
    <scope>NUCLEOTIDE SEQUENCE [LARGE SCALE GENOMIC DNA]</scope>
    <source>
        <strain evidence="7 8">JLT2016</strain>
    </source>
</reference>
<sequence>MNMTRSEAMTEQLNRPPAETVLEMRGVTKSYHGAIAVNEVDFTLRRGEVHALLGENGAGKSTLTKMMSGVTAPTSGEVLLDGAPYSAETPAEAREHGVVMVFQETSLVNSMTVAQNLYLGDEKAFNRLRPLYISAQVFLSSLNFEVDPWALAGTLGAAKKQMVEIARAVHHEARIIIFDEPTTALTPEEKEHFFALVRRLKAKGVSIIFISHALEEALEIADRITILRDGSHVITDDTHAFDRESIVRHMVGRDLSAQIYSGGTRTPRPRGPLRLSVENLSMGKAVRNNSFSVFAGQVTGLFGLIGSGRTETAKIVSGVLKRNTFHGGTVRLDGKAVRYRVPRQAMKDGVLYVTEDRKVEGFFETMSIRDNLVMGRLAQRGGPLVLNSAEARALYDDWKKRLNIKALSDESKVVELSGGNQQKVVIAKSLVQEPRLIIFDEPTRGVDVGAIAEIHEMINGLAEAGLAVVVISSYLPEVRSLSDRILVMRTGRVVAEFDPDASEDEIMFASVH</sequence>
<dbReference type="InterPro" id="IPR017871">
    <property type="entry name" value="ABC_transporter-like_CS"/>
</dbReference>
<dbReference type="Pfam" id="PF00005">
    <property type="entry name" value="ABC_tran"/>
    <property type="match status" value="2"/>
</dbReference>
<evidence type="ECO:0000256" key="4">
    <source>
        <dbReference type="ARBA" id="ARBA00022741"/>
    </source>
</evidence>
<dbReference type="SUPFAM" id="SSF52540">
    <property type="entry name" value="P-loop containing nucleoside triphosphate hydrolases"/>
    <property type="match status" value="2"/>
</dbReference>
<evidence type="ECO:0000256" key="2">
    <source>
        <dbReference type="ARBA" id="ARBA00022597"/>
    </source>
</evidence>
<evidence type="ECO:0000256" key="1">
    <source>
        <dbReference type="ARBA" id="ARBA00022448"/>
    </source>
</evidence>
<dbReference type="SMART" id="SM00382">
    <property type="entry name" value="AAA"/>
    <property type="match status" value="2"/>
</dbReference>
<dbReference type="InterPro" id="IPR003439">
    <property type="entry name" value="ABC_transporter-like_ATP-bd"/>
</dbReference>
<dbReference type="PANTHER" id="PTHR43790">
    <property type="entry name" value="CARBOHYDRATE TRANSPORT ATP-BINDING PROTEIN MG119-RELATED"/>
    <property type="match status" value="1"/>
</dbReference>
<evidence type="ECO:0000313" key="8">
    <source>
        <dbReference type="Proteomes" id="UP000186559"/>
    </source>
</evidence>
<dbReference type="CDD" id="cd03216">
    <property type="entry name" value="ABC_Carb_Monos_I"/>
    <property type="match status" value="1"/>
</dbReference>